<keyword evidence="2" id="KW-0489">Methyltransferase</keyword>
<name>A0AAV0QP86_9ROSI</name>
<evidence type="ECO:0000313" key="5">
    <source>
        <dbReference type="EMBL" id="CAI0546157.1"/>
    </source>
</evidence>
<dbReference type="EMBL" id="CAMGYJ010000009">
    <property type="protein sequence ID" value="CAI0546177.1"/>
    <property type="molecule type" value="Genomic_DNA"/>
</dbReference>
<evidence type="ECO:0000256" key="1">
    <source>
        <dbReference type="ARBA" id="ARBA00008361"/>
    </source>
</evidence>
<comment type="caution">
    <text evidence="5">The sequence shown here is derived from an EMBL/GenBank/DDBJ whole genome shotgun (WGS) entry which is preliminary data.</text>
</comment>
<feature type="region of interest" description="Disordered" evidence="4">
    <location>
        <begin position="73"/>
        <end position="92"/>
    </location>
</feature>
<evidence type="ECO:0000256" key="2">
    <source>
        <dbReference type="ARBA" id="ARBA00022603"/>
    </source>
</evidence>
<evidence type="ECO:0000313" key="7">
    <source>
        <dbReference type="EMBL" id="CAI0546177.1"/>
    </source>
</evidence>
<dbReference type="SUPFAM" id="SSF53335">
    <property type="entry name" value="S-adenosyl-L-methionine-dependent methyltransferases"/>
    <property type="match status" value="1"/>
</dbReference>
<evidence type="ECO:0000256" key="4">
    <source>
        <dbReference type="SAM" id="MobiDB-lite"/>
    </source>
</evidence>
<evidence type="ECO:0000256" key="3">
    <source>
        <dbReference type="ARBA" id="ARBA00022679"/>
    </source>
</evidence>
<dbReference type="GO" id="GO:0032259">
    <property type="term" value="P:methylation"/>
    <property type="evidence" value="ECO:0007669"/>
    <property type="project" value="UniProtKB-KW"/>
</dbReference>
<dbReference type="PANTHER" id="PTHR12176">
    <property type="entry name" value="SAM-DEPENDENT METHYLTRANSFERASE SUPERFAMILY PROTEIN"/>
    <property type="match status" value="1"/>
</dbReference>
<sequence length="381" mass="41516">MHSSPLSISAASLTIFTINPCPEDCRRFASNGFSPFLQARNTISNGTLQSPPPVTRRRNLARKFNANCRALQSDGVAGGQTGKVEGEGEGEGEESLQLVTAVRSKYNDIAIVDTPTARVLLLDSTHSVHSVLQKGQKWTDSYWDEFASLPPIVPEGPISILGLGGGTAAHLMLDLWPSLELEGWEIDDILIHKARVYFGLSDLEKHTPAGGRLHVRIGDALSPAENDSGRYAGECFFGKFKLITESIIVDLFSEGKVLPQLELVSTWLEMKRRLMPDGRIMVNCAGIHGTADSIDRTNHNLEAAPGGDWVEHDVIKAMSEAFPGQLCWKRMEEDKGANYLALTGPLPDLSSWSAMVPDRLKASVGQWKPCDSAKGKQQSAL</sequence>
<dbReference type="PANTHER" id="PTHR12176:SF76">
    <property type="entry name" value="S-ADENOSYL-L-METHIONINE-DEPENDENT METHYLTRANSFERASES SUPERFAMILY PROTEIN"/>
    <property type="match status" value="1"/>
</dbReference>
<evidence type="ECO:0000313" key="6">
    <source>
        <dbReference type="EMBL" id="CAI0546176.1"/>
    </source>
</evidence>
<dbReference type="Gene3D" id="3.40.50.150">
    <property type="entry name" value="Vaccinia Virus protein VP39"/>
    <property type="match status" value="1"/>
</dbReference>
<dbReference type="InterPro" id="IPR029063">
    <property type="entry name" value="SAM-dependent_MTases_sf"/>
</dbReference>
<dbReference type="GO" id="GO:0008168">
    <property type="term" value="F:methyltransferase activity"/>
    <property type="evidence" value="ECO:0007669"/>
    <property type="project" value="UniProtKB-KW"/>
</dbReference>
<comment type="similarity">
    <text evidence="1">Belongs to the methyltransferase superfamily.</text>
</comment>
<dbReference type="EMBL" id="CAMGYJ010000009">
    <property type="protein sequence ID" value="CAI0546176.1"/>
    <property type="molecule type" value="Genomic_DNA"/>
</dbReference>
<accession>A0AAV0QP86</accession>
<keyword evidence="8" id="KW-1185">Reference proteome</keyword>
<keyword evidence="3" id="KW-0808">Transferase</keyword>
<protein>
    <submittedName>
        <fullName evidence="5">Uncharacterized protein</fullName>
    </submittedName>
</protein>
<organism evidence="5 8">
    <name type="scientific">Linum tenue</name>
    <dbReference type="NCBI Taxonomy" id="586396"/>
    <lineage>
        <taxon>Eukaryota</taxon>
        <taxon>Viridiplantae</taxon>
        <taxon>Streptophyta</taxon>
        <taxon>Embryophyta</taxon>
        <taxon>Tracheophyta</taxon>
        <taxon>Spermatophyta</taxon>
        <taxon>Magnoliopsida</taxon>
        <taxon>eudicotyledons</taxon>
        <taxon>Gunneridae</taxon>
        <taxon>Pentapetalae</taxon>
        <taxon>rosids</taxon>
        <taxon>fabids</taxon>
        <taxon>Malpighiales</taxon>
        <taxon>Linaceae</taxon>
        <taxon>Linum</taxon>
    </lineage>
</organism>
<dbReference type="FunFam" id="3.40.50.150:FF:000236">
    <property type="entry name" value="S-adenosyl-L-methionine-dependent methyltransferases superfamily protein"/>
    <property type="match status" value="1"/>
</dbReference>
<gene>
    <name evidence="5" type="ORF">LITE_LOCUS43854</name>
    <name evidence="6" type="ORF">LITE_LOCUS43856</name>
    <name evidence="7" type="ORF">LITE_LOCUS43857</name>
</gene>
<evidence type="ECO:0000313" key="8">
    <source>
        <dbReference type="Proteomes" id="UP001154282"/>
    </source>
</evidence>
<dbReference type="AlphaFoldDB" id="A0AAV0QP86"/>
<proteinExistence type="inferred from homology"/>
<reference evidence="5" key="1">
    <citation type="submission" date="2022-08" db="EMBL/GenBank/DDBJ databases">
        <authorList>
            <person name="Gutierrez-Valencia J."/>
        </authorList>
    </citation>
    <scope>NUCLEOTIDE SEQUENCE</scope>
</reference>
<dbReference type="Proteomes" id="UP001154282">
    <property type="component" value="Unassembled WGS sequence"/>
</dbReference>
<dbReference type="InterPro" id="IPR051419">
    <property type="entry name" value="Lys/N-term_MeTrsfase_sf"/>
</dbReference>
<dbReference type="EMBL" id="CAMGYJ010000009">
    <property type="protein sequence ID" value="CAI0546157.1"/>
    <property type="molecule type" value="Genomic_DNA"/>
</dbReference>